<dbReference type="AlphaFoldDB" id="A0A8T6QZ01"/>
<feature type="domain" description="Glycosyltransferase 2-like" evidence="10">
    <location>
        <begin position="23"/>
        <end position="152"/>
    </location>
</feature>
<dbReference type="InterPro" id="IPR029044">
    <property type="entry name" value="Nucleotide-diphossugar_trans"/>
</dbReference>
<dbReference type="InterPro" id="IPR001173">
    <property type="entry name" value="Glyco_trans_2-like"/>
</dbReference>
<evidence type="ECO:0000256" key="8">
    <source>
        <dbReference type="ARBA" id="ARBA00038120"/>
    </source>
</evidence>
<dbReference type="Gene3D" id="3.90.550.10">
    <property type="entry name" value="Spore Coat Polysaccharide Biosynthesis Protein SpsA, Chain A"/>
    <property type="match status" value="1"/>
</dbReference>
<protein>
    <recommendedName>
        <fullName evidence="9">4,4'-diaponeurosporenoate glycosyltransferase</fullName>
    </recommendedName>
</protein>
<dbReference type="GO" id="GO:0016757">
    <property type="term" value="F:glycosyltransferase activity"/>
    <property type="evidence" value="ECO:0007669"/>
    <property type="project" value="UniProtKB-KW"/>
</dbReference>
<keyword evidence="3" id="KW-0328">Glycosyltransferase</keyword>
<gene>
    <name evidence="11" type="ORF">EPD83_000040</name>
</gene>
<evidence type="ECO:0000256" key="4">
    <source>
        <dbReference type="ARBA" id="ARBA00022679"/>
    </source>
</evidence>
<evidence type="ECO:0000256" key="1">
    <source>
        <dbReference type="ARBA" id="ARBA00004236"/>
    </source>
</evidence>
<comment type="similarity">
    <text evidence="8">Belongs to the glycosyltransferase 2 family. CrtQ subfamily.</text>
</comment>
<accession>A0A8T6QZ01</accession>
<keyword evidence="5" id="KW-0472">Membrane</keyword>
<dbReference type="PANTHER" id="PTHR43646:SF2">
    <property type="entry name" value="GLYCOSYLTRANSFERASE 2-LIKE DOMAIN-CONTAINING PROTEIN"/>
    <property type="match status" value="1"/>
</dbReference>
<evidence type="ECO:0000256" key="3">
    <source>
        <dbReference type="ARBA" id="ARBA00022676"/>
    </source>
</evidence>
<evidence type="ECO:0000256" key="2">
    <source>
        <dbReference type="ARBA" id="ARBA00022475"/>
    </source>
</evidence>
<comment type="caution">
    <text evidence="11">The sequence shown here is derived from an EMBL/GenBank/DDBJ whole genome shotgun (WGS) entry which is preliminary data.</text>
</comment>
<sequence>MGRAGVGGGRRGAPVSAVRHVLVVVPARDEEQVLGPCLRSLEVAAARLRRARPDVAVDVVVVLDGCVDGSAAVTARYPVTAFPVLAGTVGAARRLGVRGGLALRPADIPNEAVWIASTDADCEVPPHWLTEQVALAEGGADLVVGTVVPAGDLDPVRLAEWHSRHDLRDGHPYVHGANLGVRLTAYAAAGGFRRLVRHEDVGLVRRVRALGHPWVATDRTRVRTSPRLQGRVEGGFAGYLAALPGTDPAPARRARTRRR</sequence>
<dbReference type="Pfam" id="PF00535">
    <property type="entry name" value="Glycos_transf_2"/>
    <property type="match status" value="1"/>
</dbReference>
<proteinExistence type="inferred from homology"/>
<evidence type="ECO:0000256" key="7">
    <source>
        <dbReference type="ARBA" id="ARBA00037904"/>
    </source>
</evidence>
<dbReference type="GO" id="GO:0005886">
    <property type="term" value="C:plasma membrane"/>
    <property type="evidence" value="ECO:0007669"/>
    <property type="project" value="UniProtKB-SubCell"/>
</dbReference>
<evidence type="ECO:0000313" key="12">
    <source>
        <dbReference type="Proteomes" id="UP000287866"/>
    </source>
</evidence>
<dbReference type="SUPFAM" id="SSF53448">
    <property type="entry name" value="Nucleotide-diphospho-sugar transferases"/>
    <property type="match status" value="1"/>
</dbReference>
<comment type="function">
    <text evidence="6">Catalyzes the glycosylation of 4,4'-diaponeurosporenoate, i.e. the esterification of glucose at the C1'' position with the carboxyl group of 4,4'-diaponeurosporenic acid, to form glycosyl-4,4'-diaponeurosporenoate. This is a step in the biosynthesis of staphyloxanthin, an orange pigment present in most staphylococci strains.</text>
</comment>
<reference evidence="11" key="1">
    <citation type="submission" date="2020-03" db="EMBL/GenBank/DDBJ databases">
        <title>Phycicoccus flavus sp. nov., a novel endophytic actinobacterium isolated from branch of Kandelia candel.</title>
        <authorList>
            <person name="Tuo L."/>
        </authorList>
    </citation>
    <scope>NUCLEOTIDE SEQUENCE</scope>
    <source>
        <strain evidence="11">CMS6Z-2</strain>
    </source>
</reference>
<keyword evidence="2" id="KW-1003">Cell membrane</keyword>
<evidence type="ECO:0000313" key="11">
    <source>
        <dbReference type="EMBL" id="NHA66444.1"/>
    </source>
</evidence>
<name>A0A8T6QZ01_9MICO</name>
<evidence type="ECO:0000256" key="5">
    <source>
        <dbReference type="ARBA" id="ARBA00023136"/>
    </source>
</evidence>
<evidence type="ECO:0000259" key="10">
    <source>
        <dbReference type="Pfam" id="PF00535"/>
    </source>
</evidence>
<comment type="subcellular location">
    <subcellularLocation>
        <location evidence="1">Cell membrane</location>
    </subcellularLocation>
</comment>
<organism evidence="11 12">
    <name type="scientific">Phycicoccus flavus</name>
    <dbReference type="NCBI Taxonomy" id="2502783"/>
    <lineage>
        <taxon>Bacteria</taxon>
        <taxon>Bacillati</taxon>
        <taxon>Actinomycetota</taxon>
        <taxon>Actinomycetes</taxon>
        <taxon>Micrococcales</taxon>
        <taxon>Intrasporangiaceae</taxon>
        <taxon>Phycicoccus</taxon>
    </lineage>
</organism>
<comment type="pathway">
    <text evidence="7">Carotenoid biosynthesis; staphyloxanthin biosynthesis; staphyloxanthin from farnesyl diphosphate: step 4/5.</text>
</comment>
<keyword evidence="12" id="KW-1185">Reference proteome</keyword>
<dbReference type="PANTHER" id="PTHR43646">
    <property type="entry name" value="GLYCOSYLTRANSFERASE"/>
    <property type="match status" value="1"/>
</dbReference>
<evidence type="ECO:0000256" key="6">
    <source>
        <dbReference type="ARBA" id="ARBA00037281"/>
    </source>
</evidence>
<keyword evidence="4" id="KW-0808">Transferase</keyword>
<dbReference type="EMBL" id="SAYU02000001">
    <property type="protein sequence ID" value="NHA66444.1"/>
    <property type="molecule type" value="Genomic_DNA"/>
</dbReference>
<evidence type="ECO:0000256" key="9">
    <source>
        <dbReference type="ARBA" id="ARBA00040345"/>
    </source>
</evidence>
<dbReference type="Proteomes" id="UP000287866">
    <property type="component" value="Unassembled WGS sequence"/>
</dbReference>